<reference evidence="8" key="1">
    <citation type="submission" date="2022-07" db="EMBL/GenBank/DDBJ databases">
        <authorList>
            <person name="Trinca V."/>
            <person name="Uliana J.V.C."/>
            <person name="Torres T.T."/>
            <person name="Ward R.J."/>
            <person name="Monesi N."/>
        </authorList>
    </citation>
    <scope>NUCLEOTIDE SEQUENCE</scope>
    <source>
        <strain evidence="8">HSMRA1968</strain>
        <tissue evidence="8">Whole embryos</tissue>
    </source>
</reference>
<keyword evidence="1" id="KW-0597">Phosphoprotein</keyword>
<feature type="compositionally biased region" description="Low complexity" evidence="6">
    <location>
        <begin position="408"/>
        <end position="421"/>
    </location>
</feature>
<keyword evidence="3" id="KW-0238">DNA-binding</keyword>
<dbReference type="InterPro" id="IPR052412">
    <property type="entry name" value="CC-Dev_Transcription_Reg"/>
</dbReference>
<evidence type="ECO:0000313" key="8">
    <source>
        <dbReference type="EMBL" id="KAJ6635460.1"/>
    </source>
</evidence>
<evidence type="ECO:0000256" key="1">
    <source>
        <dbReference type="ARBA" id="ARBA00022553"/>
    </source>
</evidence>
<name>A0A9Q0MQS2_9DIPT</name>
<dbReference type="Proteomes" id="UP001151699">
    <property type="component" value="Chromosome C"/>
</dbReference>
<feature type="region of interest" description="Disordered" evidence="6">
    <location>
        <begin position="240"/>
        <end position="294"/>
    </location>
</feature>
<evidence type="ECO:0000259" key="7">
    <source>
        <dbReference type="Pfam" id="PF25981"/>
    </source>
</evidence>
<evidence type="ECO:0000256" key="2">
    <source>
        <dbReference type="ARBA" id="ARBA00023015"/>
    </source>
</evidence>
<dbReference type="PANTHER" id="PTHR13059:SF13">
    <property type="entry name" value="PROTEIN CAPICUA HOMOLOG"/>
    <property type="match status" value="1"/>
</dbReference>
<proteinExistence type="predicted"/>
<feature type="compositionally biased region" description="Polar residues" evidence="6">
    <location>
        <begin position="325"/>
        <end position="334"/>
    </location>
</feature>
<dbReference type="AlphaFoldDB" id="A0A9Q0MQS2"/>
<dbReference type="InterPro" id="IPR058606">
    <property type="entry name" value="HTH_Cic_C"/>
</dbReference>
<feature type="region of interest" description="Disordered" evidence="6">
    <location>
        <begin position="1"/>
        <end position="20"/>
    </location>
</feature>
<feature type="compositionally biased region" description="Polar residues" evidence="6">
    <location>
        <begin position="270"/>
        <end position="284"/>
    </location>
</feature>
<evidence type="ECO:0000256" key="5">
    <source>
        <dbReference type="ARBA" id="ARBA00023242"/>
    </source>
</evidence>
<feature type="region of interest" description="Disordered" evidence="6">
    <location>
        <begin position="563"/>
        <end position="606"/>
    </location>
</feature>
<gene>
    <name evidence="8" type="primary">cic_0</name>
    <name evidence="8" type="ORF">Bhyg_14046</name>
</gene>
<feature type="compositionally biased region" description="Basic and acidic residues" evidence="6">
    <location>
        <begin position="486"/>
        <end position="505"/>
    </location>
</feature>
<dbReference type="GO" id="GO:0005634">
    <property type="term" value="C:nucleus"/>
    <property type="evidence" value="ECO:0007669"/>
    <property type="project" value="TreeGrafter"/>
</dbReference>
<feature type="domain" description="Protein capicua homolog-like C-terminal tri-helical" evidence="7">
    <location>
        <begin position="506"/>
        <end position="560"/>
    </location>
</feature>
<sequence length="606" mass="67066">MGGAFKTMPASPKSSKSLSEAEYNAVKSQIKLEEDQQPFGSKSSSSIFTFPTDQAQFNALQQQQQQHCEAMALEQQRCSQQQLANENFLSQCNMLSKELLQSGNDGTTKEKLTIINDSSKKPLSQSILMINSGSLNTAVSSSATVSTSATPIMATNQLTGQKQLMFLNNNQLTFLTPFSEEQQYLINQQRAKLMSSNVTQSSSSQSVSSNNSVKTPTSVQYVIGKVPNLLISTPNYDSSSLNMSNIKQEPESPHQSLPATPKSVNDHPFDSNSSNRMDTNFDADQNNEKEFDEPEHKKFILAPTPAQLGRAPLQRRQKMGGLPVSETSNPQSIATAPLHPTSIPSALPTPTSASNDDIQSQFSPSMKKPFFKKHKDDNMDSVLKQVDFEKKFQTLPQFKPDEYQSPGPISVPSSPRVFPSSYHKKKSAHQPMPPLSSNTYYEDEPSTSGIMSSASLPVTGGVVANRFFGPEFSIDRINQCEVGNDNSERSPRTPKTHDGNEKGHRKILEQRRTLVMELFNQCGYFPLTSDTAAFQEKHKDVFPQKSSLQLKIREVRQKIMNKAPHSAGLTPPSEPQQNSQSNSHQPQPMEQSHHQQLPSPHDSSNN</sequence>
<comment type="caution">
    <text evidence="8">The sequence shown here is derived from an EMBL/GenBank/DDBJ whole genome shotgun (WGS) entry which is preliminary data.</text>
</comment>
<dbReference type="EMBL" id="WJQU01000004">
    <property type="protein sequence ID" value="KAJ6635460.1"/>
    <property type="molecule type" value="Genomic_DNA"/>
</dbReference>
<dbReference type="PANTHER" id="PTHR13059">
    <property type="entry name" value="HMG-BOX TRANSCRIPTION FACTOR BBX"/>
    <property type="match status" value="1"/>
</dbReference>
<feature type="compositionally biased region" description="Polar residues" evidence="6">
    <location>
        <begin position="240"/>
        <end position="258"/>
    </location>
</feature>
<feature type="region of interest" description="Disordered" evidence="6">
    <location>
        <begin position="398"/>
        <end position="443"/>
    </location>
</feature>
<evidence type="ECO:0000256" key="3">
    <source>
        <dbReference type="ARBA" id="ARBA00023125"/>
    </source>
</evidence>
<feature type="compositionally biased region" description="Polar residues" evidence="6">
    <location>
        <begin position="594"/>
        <end position="606"/>
    </location>
</feature>
<dbReference type="Pfam" id="PF25981">
    <property type="entry name" value="HTH_Cic_C"/>
    <property type="match status" value="1"/>
</dbReference>
<dbReference type="OrthoDB" id="10051111at2759"/>
<evidence type="ECO:0000313" key="9">
    <source>
        <dbReference type="Proteomes" id="UP001151699"/>
    </source>
</evidence>
<feature type="compositionally biased region" description="Low complexity" evidence="6">
    <location>
        <begin position="575"/>
        <end position="588"/>
    </location>
</feature>
<keyword evidence="9" id="KW-1185">Reference proteome</keyword>
<keyword evidence="2" id="KW-0805">Transcription regulation</keyword>
<feature type="region of interest" description="Disordered" evidence="6">
    <location>
        <begin position="318"/>
        <end position="337"/>
    </location>
</feature>
<accession>A0A9Q0MQS2</accession>
<feature type="region of interest" description="Disordered" evidence="6">
    <location>
        <begin position="482"/>
        <end position="505"/>
    </location>
</feature>
<organism evidence="8 9">
    <name type="scientific">Pseudolycoriella hygida</name>
    <dbReference type="NCBI Taxonomy" id="35572"/>
    <lineage>
        <taxon>Eukaryota</taxon>
        <taxon>Metazoa</taxon>
        <taxon>Ecdysozoa</taxon>
        <taxon>Arthropoda</taxon>
        <taxon>Hexapoda</taxon>
        <taxon>Insecta</taxon>
        <taxon>Pterygota</taxon>
        <taxon>Neoptera</taxon>
        <taxon>Endopterygota</taxon>
        <taxon>Diptera</taxon>
        <taxon>Nematocera</taxon>
        <taxon>Sciaroidea</taxon>
        <taxon>Sciaridae</taxon>
        <taxon>Pseudolycoriella</taxon>
    </lineage>
</organism>
<feature type="compositionally biased region" description="Low complexity" evidence="6">
    <location>
        <begin position="196"/>
        <end position="213"/>
    </location>
</feature>
<evidence type="ECO:0000256" key="4">
    <source>
        <dbReference type="ARBA" id="ARBA00023163"/>
    </source>
</evidence>
<dbReference type="GO" id="GO:0000981">
    <property type="term" value="F:DNA-binding transcription factor activity, RNA polymerase II-specific"/>
    <property type="evidence" value="ECO:0007669"/>
    <property type="project" value="TreeGrafter"/>
</dbReference>
<keyword evidence="5" id="KW-0539">Nucleus</keyword>
<dbReference type="GO" id="GO:0000977">
    <property type="term" value="F:RNA polymerase II transcription regulatory region sequence-specific DNA binding"/>
    <property type="evidence" value="ECO:0007669"/>
    <property type="project" value="TreeGrafter"/>
</dbReference>
<feature type="region of interest" description="Disordered" evidence="6">
    <location>
        <begin position="196"/>
        <end position="216"/>
    </location>
</feature>
<keyword evidence="4" id="KW-0804">Transcription</keyword>
<protein>
    <submittedName>
        <fullName evidence="8">Transcription factor capicua</fullName>
    </submittedName>
</protein>
<evidence type="ECO:0000256" key="6">
    <source>
        <dbReference type="SAM" id="MobiDB-lite"/>
    </source>
</evidence>